<dbReference type="OrthoDB" id="9788272at2"/>
<dbReference type="InterPro" id="IPR005835">
    <property type="entry name" value="NTP_transferase_dom"/>
</dbReference>
<evidence type="ECO:0000256" key="1">
    <source>
        <dbReference type="ARBA" id="ARBA00022679"/>
    </source>
</evidence>
<dbReference type="RefSeq" id="WP_036485270.1">
    <property type="nucleotide sequence ID" value="NZ_JMQM01000002.1"/>
</dbReference>
<proteinExistence type="predicted"/>
<keyword evidence="5" id="KW-1185">Reference proteome</keyword>
<organism evidence="4 5">
    <name type="scientific">Nitratireductor basaltis</name>
    <dbReference type="NCBI Taxonomy" id="472175"/>
    <lineage>
        <taxon>Bacteria</taxon>
        <taxon>Pseudomonadati</taxon>
        <taxon>Pseudomonadota</taxon>
        <taxon>Alphaproteobacteria</taxon>
        <taxon>Hyphomicrobiales</taxon>
        <taxon>Phyllobacteriaceae</taxon>
        <taxon>Nitratireductor</taxon>
    </lineage>
</organism>
<dbReference type="Pfam" id="PF00483">
    <property type="entry name" value="NTP_transferase"/>
    <property type="match status" value="1"/>
</dbReference>
<evidence type="ECO:0000313" key="4">
    <source>
        <dbReference type="EMBL" id="KFB08478.1"/>
    </source>
</evidence>
<name>A0A084U692_9HYPH</name>
<reference evidence="4 5" key="1">
    <citation type="submission" date="2014-05" db="EMBL/GenBank/DDBJ databases">
        <title>Draft Genome Sequence of Nitratireductor basaltis Strain UMTGB225, A Marine Bacterium Isolated from Green Barrel Tunicate.</title>
        <authorList>
            <person name="Gan H.Y."/>
        </authorList>
    </citation>
    <scope>NUCLEOTIDE SEQUENCE [LARGE SCALE GENOMIC DNA]</scope>
    <source>
        <strain evidence="4 5">UMTGB225</strain>
    </source>
</reference>
<sequence>MTDVPQKAMVLSAGLGMRMRPLTETTPKPLIKVGGKPLIDWGLDTLQAAGVSHTVVNVHHLAEQMEAHLAQRRKPSVTISDEREILLDSAGGLVKALPELGSDPCFILNADTFWLDDNGLNLRRLAEAWDPAHMDMLLLLVAPENATGHSGKIDFLMNETAGEAAGAIRRAQGSAEGYIYAGSGIVNPAVFSDASAKPHSLNIYFDRAIEAGRLYGLPLQGHWITVGTPDAIAPAEQAIRQLRGS</sequence>
<feature type="domain" description="Nucleotidyl transferase" evidence="3">
    <location>
        <begin position="7"/>
        <end position="238"/>
    </location>
</feature>
<evidence type="ECO:0000259" key="3">
    <source>
        <dbReference type="Pfam" id="PF00483"/>
    </source>
</evidence>
<comment type="caution">
    <text evidence="4">The sequence shown here is derived from an EMBL/GenBank/DDBJ whole genome shotgun (WGS) entry which is preliminary data.</text>
</comment>
<dbReference type="CDD" id="cd06422">
    <property type="entry name" value="NTP_transferase_like_1"/>
    <property type="match status" value="1"/>
</dbReference>
<dbReference type="AlphaFoldDB" id="A0A084U692"/>
<dbReference type="STRING" id="472175.EL18_02729"/>
<gene>
    <name evidence="4" type="ORF">EL18_02729</name>
</gene>
<protein>
    <submittedName>
        <fullName evidence="4">Nucleotidyl transferase</fullName>
    </submittedName>
</protein>
<dbReference type="GO" id="GO:0016779">
    <property type="term" value="F:nucleotidyltransferase activity"/>
    <property type="evidence" value="ECO:0007669"/>
    <property type="project" value="UniProtKB-KW"/>
</dbReference>
<dbReference type="PATRIC" id="fig|472175.3.peg.2722"/>
<dbReference type="SUPFAM" id="SSF53448">
    <property type="entry name" value="Nucleotide-diphospho-sugar transferases"/>
    <property type="match status" value="1"/>
</dbReference>
<dbReference type="Gene3D" id="3.90.550.10">
    <property type="entry name" value="Spore Coat Polysaccharide Biosynthesis Protein SpsA, Chain A"/>
    <property type="match status" value="1"/>
</dbReference>
<dbReference type="PANTHER" id="PTHR43584:SF8">
    <property type="entry name" value="N-ACETYLMURAMATE ALPHA-1-PHOSPHATE URIDYLYLTRANSFERASE"/>
    <property type="match status" value="1"/>
</dbReference>
<keyword evidence="1 4" id="KW-0808">Transferase</keyword>
<dbReference type="PANTHER" id="PTHR43584">
    <property type="entry name" value="NUCLEOTIDYL TRANSFERASE"/>
    <property type="match status" value="1"/>
</dbReference>
<keyword evidence="2" id="KW-0548">Nucleotidyltransferase</keyword>
<dbReference type="EMBL" id="JMQM01000002">
    <property type="protein sequence ID" value="KFB08478.1"/>
    <property type="molecule type" value="Genomic_DNA"/>
</dbReference>
<dbReference type="InterPro" id="IPR029044">
    <property type="entry name" value="Nucleotide-diphossugar_trans"/>
</dbReference>
<dbReference type="Proteomes" id="UP000053675">
    <property type="component" value="Unassembled WGS sequence"/>
</dbReference>
<evidence type="ECO:0000313" key="5">
    <source>
        <dbReference type="Proteomes" id="UP000053675"/>
    </source>
</evidence>
<evidence type="ECO:0000256" key="2">
    <source>
        <dbReference type="ARBA" id="ARBA00022695"/>
    </source>
</evidence>
<dbReference type="InterPro" id="IPR050065">
    <property type="entry name" value="GlmU-like"/>
</dbReference>
<dbReference type="eggNOG" id="COG1208">
    <property type="taxonomic scope" value="Bacteria"/>
</dbReference>
<accession>A0A084U692</accession>